<dbReference type="EMBL" id="CAUJNA010000232">
    <property type="protein sequence ID" value="CAJ1374121.1"/>
    <property type="molecule type" value="Genomic_DNA"/>
</dbReference>
<evidence type="ECO:0000256" key="2">
    <source>
        <dbReference type="SAM" id="MobiDB-lite"/>
    </source>
</evidence>
<feature type="coiled-coil region" evidence="1">
    <location>
        <begin position="165"/>
        <end position="238"/>
    </location>
</feature>
<feature type="region of interest" description="Disordered" evidence="2">
    <location>
        <begin position="1"/>
        <end position="68"/>
    </location>
</feature>
<feature type="coiled-coil region" evidence="1">
    <location>
        <begin position="346"/>
        <end position="384"/>
    </location>
</feature>
<keyword evidence="4" id="KW-1185">Reference proteome</keyword>
<name>A0AA36HSA3_9DINO</name>
<gene>
    <name evidence="3" type="ORF">EVOR1521_LOCUS3747</name>
</gene>
<feature type="compositionally biased region" description="Acidic residues" evidence="2">
    <location>
        <begin position="142"/>
        <end position="152"/>
    </location>
</feature>
<proteinExistence type="predicted"/>
<feature type="compositionally biased region" description="Basic residues" evidence="2">
    <location>
        <begin position="524"/>
        <end position="534"/>
    </location>
</feature>
<feature type="region of interest" description="Disordered" evidence="2">
    <location>
        <begin position="725"/>
        <end position="749"/>
    </location>
</feature>
<comment type="caution">
    <text evidence="3">The sequence shown here is derived from an EMBL/GenBank/DDBJ whole genome shotgun (WGS) entry which is preliminary data.</text>
</comment>
<feature type="compositionally biased region" description="Basic and acidic residues" evidence="2">
    <location>
        <begin position="725"/>
        <end position="738"/>
    </location>
</feature>
<dbReference type="Proteomes" id="UP001178507">
    <property type="component" value="Unassembled WGS sequence"/>
</dbReference>
<evidence type="ECO:0000256" key="1">
    <source>
        <dbReference type="SAM" id="Coils"/>
    </source>
</evidence>
<protein>
    <submittedName>
        <fullName evidence="3">Uncharacterized protein</fullName>
    </submittedName>
</protein>
<feature type="region of interest" description="Disordered" evidence="2">
    <location>
        <begin position="128"/>
        <end position="153"/>
    </location>
</feature>
<organism evidence="3 4">
    <name type="scientific">Effrenium voratum</name>
    <dbReference type="NCBI Taxonomy" id="2562239"/>
    <lineage>
        <taxon>Eukaryota</taxon>
        <taxon>Sar</taxon>
        <taxon>Alveolata</taxon>
        <taxon>Dinophyceae</taxon>
        <taxon>Suessiales</taxon>
        <taxon>Symbiodiniaceae</taxon>
        <taxon>Effrenium</taxon>
    </lineage>
</organism>
<accession>A0AA36HSA3</accession>
<feature type="region of interest" description="Disordered" evidence="2">
    <location>
        <begin position="511"/>
        <end position="621"/>
    </location>
</feature>
<evidence type="ECO:0000313" key="3">
    <source>
        <dbReference type="EMBL" id="CAJ1374121.1"/>
    </source>
</evidence>
<keyword evidence="1" id="KW-0175">Coiled coil</keyword>
<reference evidence="3" key="1">
    <citation type="submission" date="2023-08" db="EMBL/GenBank/DDBJ databases">
        <authorList>
            <person name="Chen Y."/>
            <person name="Shah S."/>
            <person name="Dougan E. K."/>
            <person name="Thang M."/>
            <person name="Chan C."/>
        </authorList>
    </citation>
    <scope>NUCLEOTIDE SEQUENCE</scope>
</reference>
<dbReference type="AlphaFoldDB" id="A0AA36HSA3"/>
<evidence type="ECO:0000313" key="4">
    <source>
        <dbReference type="Proteomes" id="UP001178507"/>
    </source>
</evidence>
<feature type="compositionally biased region" description="Low complexity" evidence="2">
    <location>
        <begin position="541"/>
        <end position="551"/>
    </location>
</feature>
<feature type="compositionally biased region" description="Acidic residues" evidence="2">
    <location>
        <begin position="605"/>
        <end position="617"/>
    </location>
</feature>
<feature type="compositionally biased region" description="Polar residues" evidence="2">
    <location>
        <begin position="581"/>
        <end position="591"/>
    </location>
</feature>
<sequence>MAQEGASPELPPGTPGEEVDGSTRKRASQVSKAQAGLAGLQRKNHGAAVKMDAPRTGRRMSGAPPDMFEAENLDDVLKSLISTQKMDTAWQRIGRRVAALENSVEALRGSEGDDSFITRKEFIDFLKSQEEAEAARQAEAPPEPEEEEEEPQELPAIVELRESLKAQEEKTANALKHAMDSARKADNEKWRKVNQLEEALAKLDTELANEHTKSDKMEAQFLNAVKDIQKSVEDLEDRMKYFAVTEARKITGELLFARESVSEDQLEIPGEDKVASAQVATAQRASDLVTSSTRRVSVPEVQDAATLLAERREKALQVARQGMVGDFKGPGVWREALMNMVDIGLMQPMREEVEKLQRDLVKQREAFEKKIRAKEKEIAEVNVKGQKLTRDLRDESDARKGEAIENVSTFQKVYKLILECGEKAAQDTQHAIDRVRLVQSQVDQHAVQLDGHKEDIAARATLEDRKQLTESLQKCVAKEVFSNQLFELKEVLQNQGEKVANIDMQVSVLAKGNGASPSSSGRRGVVRRGQRLRVMKRDASKSSMSAAASTALGQDSTSTFEDDKGRLAGEDDQEGFEEGGLSQSHSGTSKVSLPLHRRTASGNGMDEDEYYDEDSEEMSQYSEDPVEEQLREQVQGICMGLVCLAQHVLRGPPLVGLSRQNRLLNEKELLEELLSLRYWVTHRRIPPDWSLDRLTTVALKYSNPNPMEVHGPQPDMINILRRQASPRDGEKRPSRHPLDTSVGSIGISGGVGSSAGGGAGIFGGPIEDATLLPSPASKLPVLEGSQVVPIDKVAGSSNGWRSLKMPMSARELRSTGNMASTLPPLHS</sequence>